<dbReference type="GO" id="GO:0006508">
    <property type="term" value="P:proteolysis"/>
    <property type="evidence" value="ECO:0007669"/>
    <property type="project" value="UniProtKB-KW"/>
</dbReference>
<dbReference type="OrthoDB" id="48998at2"/>
<reference evidence="7 8" key="1">
    <citation type="submission" date="2019-02" db="EMBL/GenBank/DDBJ databases">
        <title>Closed genome of Sporomusa termitida DSM 4440.</title>
        <authorList>
            <person name="Poehlein A."/>
            <person name="Daniel R."/>
        </authorList>
    </citation>
    <scope>NUCLEOTIDE SEQUENCE [LARGE SCALE GENOMIC DNA]</scope>
    <source>
        <strain evidence="7 8">DSM 4440</strain>
    </source>
</reference>
<dbReference type="SUPFAM" id="SSF118010">
    <property type="entry name" value="TM1457-like"/>
    <property type="match status" value="1"/>
</dbReference>
<dbReference type="RefSeq" id="WP_144349698.1">
    <property type="nucleotide sequence ID" value="NZ_CP036259.1"/>
</dbReference>
<keyword evidence="2 7" id="KW-0645">Protease</keyword>
<evidence type="ECO:0000313" key="8">
    <source>
        <dbReference type="Proteomes" id="UP000320776"/>
    </source>
</evidence>
<dbReference type="KEGG" id="sted:SPTER_14510"/>
<dbReference type="Gene3D" id="3.30.70.1490">
    <property type="entry name" value="Cysteine protease Prp"/>
    <property type="match status" value="1"/>
</dbReference>
<comment type="similarity">
    <text evidence="5">Belongs to the Prp family.</text>
</comment>
<keyword evidence="8" id="KW-1185">Reference proteome</keyword>
<keyword evidence="4" id="KW-0788">Thiol protease</keyword>
<dbReference type="InterPro" id="IPR007422">
    <property type="entry name" value="Peptidase_Prp"/>
</dbReference>
<proteinExistence type="inferred from homology"/>
<dbReference type="GO" id="GO:0008234">
    <property type="term" value="F:cysteine-type peptidase activity"/>
    <property type="evidence" value="ECO:0007669"/>
    <property type="project" value="UniProtKB-KW"/>
</dbReference>
<name>A0A517DS66_9FIRM</name>
<dbReference type="CDD" id="cd16332">
    <property type="entry name" value="Prp-like"/>
    <property type="match status" value="1"/>
</dbReference>
<dbReference type="PANTHER" id="PTHR39178:SF1">
    <property type="entry name" value="RIBOSOMAL-PROCESSING CYSTEINE PROTEASE PRP"/>
    <property type="match status" value="1"/>
</dbReference>
<dbReference type="Proteomes" id="UP000320776">
    <property type="component" value="Chromosome"/>
</dbReference>
<evidence type="ECO:0000256" key="4">
    <source>
        <dbReference type="ARBA" id="ARBA00022807"/>
    </source>
</evidence>
<accession>A0A517DS66</accession>
<evidence type="ECO:0000256" key="6">
    <source>
        <dbReference type="ARBA" id="ARBA00044538"/>
    </source>
</evidence>
<evidence type="ECO:0000313" key="7">
    <source>
        <dbReference type="EMBL" id="QDR80136.1"/>
    </source>
</evidence>
<dbReference type="InterPro" id="IPR036764">
    <property type="entry name" value="Peptidase_Prp_sf"/>
</dbReference>
<evidence type="ECO:0000256" key="3">
    <source>
        <dbReference type="ARBA" id="ARBA00022801"/>
    </source>
</evidence>
<gene>
    <name evidence="7" type="ORF">SPTER_14510</name>
</gene>
<keyword evidence="3" id="KW-0378">Hydrolase</keyword>
<dbReference type="Pfam" id="PF04327">
    <property type="entry name" value="Peptidase_Prp"/>
    <property type="match status" value="1"/>
</dbReference>
<dbReference type="EMBL" id="CP036259">
    <property type="protein sequence ID" value="QDR80136.1"/>
    <property type="molecule type" value="Genomic_DNA"/>
</dbReference>
<evidence type="ECO:0000256" key="2">
    <source>
        <dbReference type="ARBA" id="ARBA00022670"/>
    </source>
</evidence>
<keyword evidence="1" id="KW-0690">Ribosome biogenesis</keyword>
<organism evidence="7 8">
    <name type="scientific">Sporomusa termitida</name>
    <dbReference type="NCBI Taxonomy" id="2377"/>
    <lineage>
        <taxon>Bacteria</taxon>
        <taxon>Bacillati</taxon>
        <taxon>Bacillota</taxon>
        <taxon>Negativicutes</taxon>
        <taxon>Selenomonadales</taxon>
        <taxon>Sporomusaceae</taxon>
        <taxon>Sporomusa</taxon>
    </lineage>
</organism>
<dbReference type="PANTHER" id="PTHR39178">
    <property type="entry name" value="HYPOTHETICAL RIBOSOME-ASSOCIATED PROTEIN"/>
    <property type="match status" value="1"/>
</dbReference>
<dbReference type="AlphaFoldDB" id="A0A517DS66"/>
<protein>
    <recommendedName>
        <fullName evidence="6">Ribosomal processing cysteine protease Prp</fullName>
    </recommendedName>
</protein>
<dbReference type="GO" id="GO:0042254">
    <property type="term" value="P:ribosome biogenesis"/>
    <property type="evidence" value="ECO:0007669"/>
    <property type="project" value="UniProtKB-KW"/>
</dbReference>
<sequence>MITVTLIRDNKQAITGFMVNGHAYAAPPGQDIVCAGVSALTQSAVMGIERHLRREIDLVQDRSGLMVELISQPDSLTTAVFETMLLGLTEIARLYPKRVRIIEHRR</sequence>
<evidence type="ECO:0000256" key="1">
    <source>
        <dbReference type="ARBA" id="ARBA00022517"/>
    </source>
</evidence>
<evidence type="ECO:0000256" key="5">
    <source>
        <dbReference type="ARBA" id="ARBA00044503"/>
    </source>
</evidence>